<evidence type="ECO:0000313" key="3">
    <source>
        <dbReference type="Proteomes" id="UP000199312"/>
    </source>
</evidence>
<dbReference type="STRING" id="593133.SAMN04488006_0164"/>
<gene>
    <name evidence="2" type="ORF">SAMN04488006_0164</name>
</gene>
<proteinExistence type="predicted"/>
<dbReference type="EMBL" id="FOZP01000012">
    <property type="protein sequence ID" value="SFS81196.1"/>
    <property type="molecule type" value="Genomic_DNA"/>
</dbReference>
<evidence type="ECO:0000256" key="1">
    <source>
        <dbReference type="SAM" id="Phobius"/>
    </source>
</evidence>
<keyword evidence="1" id="KW-1133">Transmembrane helix</keyword>
<feature type="transmembrane region" description="Helical" evidence="1">
    <location>
        <begin position="100"/>
        <end position="121"/>
    </location>
</feature>
<keyword evidence="3" id="KW-1185">Reference proteome</keyword>
<sequence length="135" mass="15577">MISILLLIPWIIFGFKNPNQNFIGLNQTKKSLILLLVIEILFFLILYLTLPGPTSKIAGLQSFSWNYFIAYYAKGIAPTWLISEYVNGNLGDIIDLNYQYIFLIVSLIIDYLILIIISLNIRKIWKKKKPAHNTV</sequence>
<dbReference type="Proteomes" id="UP000199312">
    <property type="component" value="Unassembled WGS sequence"/>
</dbReference>
<evidence type="ECO:0000313" key="2">
    <source>
        <dbReference type="EMBL" id="SFS81196.1"/>
    </source>
</evidence>
<feature type="transmembrane region" description="Helical" evidence="1">
    <location>
        <begin position="32"/>
        <end position="50"/>
    </location>
</feature>
<feature type="transmembrane region" description="Helical" evidence="1">
    <location>
        <begin position="62"/>
        <end position="80"/>
    </location>
</feature>
<dbReference type="OrthoDB" id="1443246at2"/>
<organism evidence="2 3">
    <name type="scientific">Lutibacter maritimus</name>
    <dbReference type="NCBI Taxonomy" id="593133"/>
    <lineage>
        <taxon>Bacteria</taxon>
        <taxon>Pseudomonadati</taxon>
        <taxon>Bacteroidota</taxon>
        <taxon>Flavobacteriia</taxon>
        <taxon>Flavobacteriales</taxon>
        <taxon>Flavobacteriaceae</taxon>
        <taxon>Lutibacter</taxon>
    </lineage>
</organism>
<name>A0A1I6SW76_9FLAO</name>
<reference evidence="3" key="1">
    <citation type="submission" date="2016-10" db="EMBL/GenBank/DDBJ databases">
        <authorList>
            <person name="Varghese N."/>
            <person name="Submissions S."/>
        </authorList>
    </citation>
    <scope>NUCLEOTIDE SEQUENCE [LARGE SCALE GENOMIC DNA]</scope>
    <source>
        <strain evidence="3">DSM 24450</strain>
    </source>
</reference>
<accession>A0A1I6SW76</accession>
<protein>
    <submittedName>
        <fullName evidence="2">Uncharacterized protein</fullName>
    </submittedName>
</protein>
<dbReference type="RefSeq" id="WP_090230667.1">
    <property type="nucleotide sequence ID" value="NZ_FOZP01000012.1"/>
</dbReference>
<keyword evidence="1" id="KW-0472">Membrane</keyword>
<dbReference type="AlphaFoldDB" id="A0A1I6SW76"/>
<keyword evidence="1" id="KW-0812">Transmembrane</keyword>